<dbReference type="SMART" id="SM00829">
    <property type="entry name" value="PKS_ER"/>
    <property type="match status" value="1"/>
</dbReference>
<dbReference type="GO" id="GO:0016651">
    <property type="term" value="F:oxidoreductase activity, acting on NAD(P)H"/>
    <property type="evidence" value="ECO:0007669"/>
    <property type="project" value="TreeGrafter"/>
</dbReference>
<dbReference type="Pfam" id="PF08240">
    <property type="entry name" value="ADH_N"/>
    <property type="match status" value="1"/>
</dbReference>
<protein>
    <submittedName>
        <fullName evidence="4">Zinc-dependent alcohol dehydrogenase family protein</fullName>
    </submittedName>
</protein>
<dbReference type="Pfam" id="PF00107">
    <property type="entry name" value="ADH_zinc_N"/>
    <property type="match status" value="1"/>
</dbReference>
<feature type="domain" description="Enoyl reductase (ER)" evidence="3">
    <location>
        <begin position="13"/>
        <end position="327"/>
    </location>
</feature>
<dbReference type="Proteomes" id="UP000316330">
    <property type="component" value="Unassembled WGS sequence"/>
</dbReference>
<dbReference type="InterPro" id="IPR013154">
    <property type="entry name" value="ADH-like_N"/>
</dbReference>
<dbReference type="PANTHER" id="PTHR48106">
    <property type="entry name" value="QUINONE OXIDOREDUCTASE PIG3-RELATED"/>
    <property type="match status" value="1"/>
</dbReference>
<name>A0A559JT22_9BACL</name>
<dbReference type="Gene3D" id="3.90.180.10">
    <property type="entry name" value="Medium-chain alcohol dehydrogenases, catalytic domain"/>
    <property type="match status" value="1"/>
</dbReference>
<sequence length="329" mass="35520">MPAQAIKYYRFGNPLDVLSVENVPRGSPGQGEVMVRMTARPINPSDLIPIRGAYAHRISLPSVPGYEGVGIVVDAGPGVSREWIGRRVLPLRGEGTWQEYVISPAKWLVRVPSSLEDGIAAQLYINPITAWLACTEKLELQAGDTLVVNACGSSLGRLIAQLSRIAGYRLIAVTGNADNERELLRLGAAHVIHSANVSVRHTVMELTQGRGADAAIDSIGGAPGTELAFCLKPYETLLGIGLLSGRPLDGEAIRSGTSTLYKMFHLRLWNGEATERSWHDTFDHVLEMIAGGRLTLMDSVIRYPLAEFRHAVGIAETPGRAAGKVLLTD</sequence>
<dbReference type="InterPro" id="IPR036291">
    <property type="entry name" value="NAD(P)-bd_dom_sf"/>
</dbReference>
<dbReference type="OrthoDB" id="9787435at2"/>
<evidence type="ECO:0000256" key="2">
    <source>
        <dbReference type="ARBA" id="ARBA00023002"/>
    </source>
</evidence>
<evidence type="ECO:0000259" key="3">
    <source>
        <dbReference type="SMART" id="SM00829"/>
    </source>
</evidence>
<dbReference type="InterPro" id="IPR011032">
    <property type="entry name" value="GroES-like_sf"/>
</dbReference>
<dbReference type="SUPFAM" id="SSF51735">
    <property type="entry name" value="NAD(P)-binding Rossmann-fold domains"/>
    <property type="match status" value="1"/>
</dbReference>
<dbReference type="SUPFAM" id="SSF50129">
    <property type="entry name" value="GroES-like"/>
    <property type="match status" value="1"/>
</dbReference>
<dbReference type="EMBL" id="VNJJ01000002">
    <property type="protein sequence ID" value="TVY03021.1"/>
    <property type="molecule type" value="Genomic_DNA"/>
</dbReference>
<keyword evidence="5" id="KW-1185">Reference proteome</keyword>
<dbReference type="PANTHER" id="PTHR48106:SF2">
    <property type="entry name" value="ZN2+-BINDING DEHYDROGENASE"/>
    <property type="match status" value="1"/>
</dbReference>
<evidence type="ECO:0000313" key="4">
    <source>
        <dbReference type="EMBL" id="TVY03021.1"/>
    </source>
</evidence>
<dbReference type="Gene3D" id="3.40.50.720">
    <property type="entry name" value="NAD(P)-binding Rossmann-like Domain"/>
    <property type="match status" value="1"/>
</dbReference>
<accession>A0A559JT22</accession>
<organism evidence="4 5">
    <name type="scientific">Cohnella terricola</name>
    <dbReference type="NCBI Taxonomy" id="1289167"/>
    <lineage>
        <taxon>Bacteria</taxon>
        <taxon>Bacillati</taxon>
        <taxon>Bacillota</taxon>
        <taxon>Bacilli</taxon>
        <taxon>Bacillales</taxon>
        <taxon>Paenibacillaceae</taxon>
        <taxon>Cohnella</taxon>
    </lineage>
</organism>
<dbReference type="AlphaFoldDB" id="A0A559JT22"/>
<dbReference type="GO" id="GO:0070402">
    <property type="term" value="F:NADPH binding"/>
    <property type="evidence" value="ECO:0007669"/>
    <property type="project" value="TreeGrafter"/>
</dbReference>
<dbReference type="InterPro" id="IPR020843">
    <property type="entry name" value="ER"/>
</dbReference>
<evidence type="ECO:0000313" key="5">
    <source>
        <dbReference type="Proteomes" id="UP000316330"/>
    </source>
</evidence>
<keyword evidence="1" id="KW-0521">NADP</keyword>
<reference evidence="4 5" key="1">
    <citation type="submission" date="2019-07" db="EMBL/GenBank/DDBJ databases">
        <authorList>
            <person name="Kim J."/>
        </authorList>
    </citation>
    <scope>NUCLEOTIDE SEQUENCE [LARGE SCALE GENOMIC DNA]</scope>
    <source>
        <strain evidence="4 5">G13</strain>
    </source>
</reference>
<comment type="caution">
    <text evidence="4">The sequence shown here is derived from an EMBL/GenBank/DDBJ whole genome shotgun (WGS) entry which is preliminary data.</text>
</comment>
<keyword evidence="2" id="KW-0560">Oxidoreductase</keyword>
<gene>
    <name evidence="4" type="ORF">FPZ45_03785</name>
</gene>
<evidence type="ECO:0000256" key="1">
    <source>
        <dbReference type="ARBA" id="ARBA00022857"/>
    </source>
</evidence>
<dbReference type="RefSeq" id="WP_144698603.1">
    <property type="nucleotide sequence ID" value="NZ_VNJJ01000002.1"/>
</dbReference>
<dbReference type="CDD" id="cd05282">
    <property type="entry name" value="ETR_like"/>
    <property type="match status" value="1"/>
</dbReference>
<dbReference type="InterPro" id="IPR013149">
    <property type="entry name" value="ADH-like_C"/>
</dbReference>
<proteinExistence type="predicted"/>